<sequence>MPKKSQCKNIGSCAIYSNDDLREKFCKLTSNLLLKAMQSPIAPNLKYSSDDNTLLKHSEKIIVEQSEIENGIYRDIIRLKLGSDGYNVGYKQNHIMMSFCLLNEGN</sequence>
<dbReference type="EMBL" id="CAJVQA010002380">
    <property type="protein sequence ID" value="CAG8545417.1"/>
    <property type="molecule type" value="Genomic_DNA"/>
</dbReference>
<organism evidence="1 2">
    <name type="scientific">Cetraspora pellucida</name>
    <dbReference type="NCBI Taxonomy" id="1433469"/>
    <lineage>
        <taxon>Eukaryota</taxon>
        <taxon>Fungi</taxon>
        <taxon>Fungi incertae sedis</taxon>
        <taxon>Mucoromycota</taxon>
        <taxon>Glomeromycotina</taxon>
        <taxon>Glomeromycetes</taxon>
        <taxon>Diversisporales</taxon>
        <taxon>Gigasporaceae</taxon>
        <taxon>Cetraspora</taxon>
    </lineage>
</organism>
<protein>
    <submittedName>
        <fullName evidence="1">13532_t:CDS:1</fullName>
    </submittedName>
</protein>
<evidence type="ECO:0000313" key="1">
    <source>
        <dbReference type="EMBL" id="CAG8545417.1"/>
    </source>
</evidence>
<dbReference type="Proteomes" id="UP000789759">
    <property type="component" value="Unassembled WGS sequence"/>
</dbReference>
<dbReference type="OrthoDB" id="2444524at2759"/>
<evidence type="ECO:0000313" key="2">
    <source>
        <dbReference type="Proteomes" id="UP000789759"/>
    </source>
</evidence>
<name>A0A9N9AXQ0_9GLOM</name>
<proteinExistence type="predicted"/>
<accession>A0A9N9AXQ0</accession>
<gene>
    <name evidence="1" type="ORF">CPELLU_LOCUS4496</name>
</gene>
<comment type="caution">
    <text evidence="1">The sequence shown here is derived from an EMBL/GenBank/DDBJ whole genome shotgun (WGS) entry which is preliminary data.</text>
</comment>
<keyword evidence="2" id="KW-1185">Reference proteome</keyword>
<dbReference type="AlphaFoldDB" id="A0A9N9AXQ0"/>
<reference evidence="1" key="1">
    <citation type="submission" date="2021-06" db="EMBL/GenBank/DDBJ databases">
        <authorList>
            <person name="Kallberg Y."/>
            <person name="Tangrot J."/>
            <person name="Rosling A."/>
        </authorList>
    </citation>
    <scope>NUCLEOTIDE SEQUENCE</scope>
    <source>
        <strain evidence="1">FL966</strain>
    </source>
</reference>